<reference evidence="2 3" key="1">
    <citation type="submission" date="2016-10" db="EMBL/GenBank/DDBJ databases">
        <title>Comparative genome analysis of multiple Pseudomonas spp. focuses on biocontrol and plant growth promoting traits.</title>
        <authorList>
            <person name="Tao X.-Y."/>
            <person name="Taylor C.G."/>
        </authorList>
    </citation>
    <scope>NUCLEOTIDE SEQUENCE [LARGE SCALE GENOMIC DNA]</scope>
    <source>
        <strain evidence="2 3">39A2</strain>
    </source>
</reference>
<gene>
    <name evidence="2" type="ORF">BK665_08530</name>
</gene>
<dbReference type="OrthoDB" id="6987192at2"/>
<keyword evidence="1" id="KW-0812">Transmembrane</keyword>
<dbReference type="AlphaFoldDB" id="A0A423KNP2"/>
<proteinExistence type="predicted"/>
<dbReference type="Proteomes" id="UP000283627">
    <property type="component" value="Unassembled WGS sequence"/>
</dbReference>
<sequence length="107" mass="11786">MHPPTTDSIKPNHSRLAVASVLVVIFGLLFMVLRIAQQNYMMAIGAVWVANSLTMVLHALYWQRYGLSGPYKVAVVAQGLITIAPLLFGQSGLALILFMLGGEIRFW</sequence>
<name>A0A423KNP2_9PSED</name>
<dbReference type="EMBL" id="MOBP01000005">
    <property type="protein sequence ID" value="RON55993.1"/>
    <property type="molecule type" value="Genomic_DNA"/>
</dbReference>
<dbReference type="RefSeq" id="WP_123404751.1">
    <property type="nucleotide sequence ID" value="NZ_MOBP01000005.1"/>
</dbReference>
<keyword evidence="1" id="KW-1133">Transmembrane helix</keyword>
<feature type="transmembrane region" description="Helical" evidence="1">
    <location>
        <begin position="40"/>
        <end position="61"/>
    </location>
</feature>
<evidence type="ECO:0000313" key="2">
    <source>
        <dbReference type="EMBL" id="RON55993.1"/>
    </source>
</evidence>
<organism evidence="2 3">
    <name type="scientific">Pseudomonas frederiksbergensis</name>
    <dbReference type="NCBI Taxonomy" id="104087"/>
    <lineage>
        <taxon>Bacteria</taxon>
        <taxon>Pseudomonadati</taxon>
        <taxon>Pseudomonadota</taxon>
        <taxon>Gammaproteobacteria</taxon>
        <taxon>Pseudomonadales</taxon>
        <taxon>Pseudomonadaceae</taxon>
        <taxon>Pseudomonas</taxon>
    </lineage>
</organism>
<feature type="transmembrane region" description="Helical" evidence="1">
    <location>
        <begin position="73"/>
        <end position="100"/>
    </location>
</feature>
<protein>
    <submittedName>
        <fullName evidence="2">Uncharacterized protein</fullName>
    </submittedName>
</protein>
<evidence type="ECO:0000256" key="1">
    <source>
        <dbReference type="SAM" id="Phobius"/>
    </source>
</evidence>
<feature type="transmembrane region" description="Helical" evidence="1">
    <location>
        <begin position="16"/>
        <end position="33"/>
    </location>
</feature>
<comment type="caution">
    <text evidence="2">The sequence shown here is derived from an EMBL/GenBank/DDBJ whole genome shotgun (WGS) entry which is preliminary data.</text>
</comment>
<evidence type="ECO:0000313" key="3">
    <source>
        <dbReference type="Proteomes" id="UP000283627"/>
    </source>
</evidence>
<keyword evidence="1" id="KW-0472">Membrane</keyword>
<accession>A0A423KNP2</accession>